<feature type="region of interest" description="Disordered" evidence="1">
    <location>
        <begin position="1"/>
        <end position="45"/>
    </location>
</feature>
<feature type="compositionally biased region" description="Low complexity" evidence="1">
    <location>
        <begin position="1"/>
        <end position="12"/>
    </location>
</feature>
<protein>
    <submittedName>
        <fullName evidence="2">Uncharacterized protein</fullName>
    </submittedName>
</protein>
<evidence type="ECO:0000313" key="3">
    <source>
        <dbReference type="Proteomes" id="UP000014062"/>
    </source>
</evidence>
<proteinExistence type="predicted"/>
<name>A0A7U9E1A0_STRLI</name>
<dbReference type="EMBL" id="CM001889">
    <property type="protein sequence ID" value="EOY51802.1"/>
    <property type="molecule type" value="Genomic_DNA"/>
</dbReference>
<sequence>MPPVRVPVIVPSPHEKAASSCVPASGDPAPGCQSTTGRGYRATRH</sequence>
<reference evidence="3" key="1">
    <citation type="journal article" date="2013" name="Genome Biol. Evol.">
        <title>The genome sequence of Streptomyces lividans 66 reveals a novel tRNA-dependent peptide biosynthetic system within a metal-related genomic island.</title>
        <authorList>
            <person name="Cruz-Morales P."/>
            <person name="Vijgenboom E."/>
            <person name="Iruegas-Bocardo F."/>
            <person name="Girard G."/>
            <person name="Yanez-Guerra L.A."/>
            <person name="Ramos-Aboites H.E."/>
            <person name="Pernodet J.L."/>
            <person name="Anne J."/>
            <person name="van Wezel G.P."/>
            <person name="Barona-Gomez F."/>
        </authorList>
    </citation>
    <scope>NUCLEOTIDE SEQUENCE [LARGE SCALE GENOMIC DNA]</scope>
    <source>
        <strain evidence="3">1326</strain>
    </source>
</reference>
<gene>
    <name evidence="2" type="ORF">SLI_7098</name>
</gene>
<accession>A0A7U9E1A0</accession>
<dbReference type="Proteomes" id="UP000014062">
    <property type="component" value="Chromosome"/>
</dbReference>
<organism evidence="2 3">
    <name type="scientific">Streptomyces lividans 1326</name>
    <dbReference type="NCBI Taxonomy" id="1200984"/>
    <lineage>
        <taxon>Bacteria</taxon>
        <taxon>Bacillati</taxon>
        <taxon>Actinomycetota</taxon>
        <taxon>Actinomycetes</taxon>
        <taxon>Kitasatosporales</taxon>
        <taxon>Streptomycetaceae</taxon>
        <taxon>Streptomyces</taxon>
    </lineage>
</organism>
<dbReference type="AlphaFoldDB" id="A0A7U9E1A0"/>
<evidence type="ECO:0000313" key="2">
    <source>
        <dbReference type="EMBL" id="EOY51802.1"/>
    </source>
</evidence>
<evidence type="ECO:0000256" key="1">
    <source>
        <dbReference type="SAM" id="MobiDB-lite"/>
    </source>
</evidence>